<dbReference type="PANTHER" id="PTHR43818">
    <property type="entry name" value="BCDNA.GH03377"/>
    <property type="match status" value="1"/>
</dbReference>
<dbReference type="InterPro" id="IPR036291">
    <property type="entry name" value="NAD(P)-bd_dom_sf"/>
</dbReference>
<dbReference type="Pfam" id="PF22725">
    <property type="entry name" value="GFO_IDH_MocA_C3"/>
    <property type="match status" value="1"/>
</dbReference>
<evidence type="ECO:0000313" key="5">
    <source>
        <dbReference type="EMBL" id="MFC4586336.1"/>
    </source>
</evidence>
<evidence type="ECO:0000256" key="2">
    <source>
        <dbReference type="SAM" id="MobiDB-lite"/>
    </source>
</evidence>
<evidence type="ECO:0000256" key="1">
    <source>
        <dbReference type="ARBA" id="ARBA00023002"/>
    </source>
</evidence>
<evidence type="ECO:0000259" key="4">
    <source>
        <dbReference type="Pfam" id="PF22725"/>
    </source>
</evidence>
<dbReference type="SUPFAM" id="SSF51735">
    <property type="entry name" value="NAD(P)-binding Rossmann-fold domains"/>
    <property type="match status" value="1"/>
</dbReference>
<dbReference type="Pfam" id="PF01408">
    <property type="entry name" value="GFO_IDH_MocA"/>
    <property type="match status" value="1"/>
</dbReference>
<dbReference type="EMBL" id="JBHSFN010000004">
    <property type="protein sequence ID" value="MFC4586336.1"/>
    <property type="molecule type" value="Genomic_DNA"/>
</dbReference>
<accession>A0ABV9ECW6</accession>
<sequence length="367" mass="37550">MSTGPVGVAVVGAGAISEAYLRNLTSFPDVRVVGVADIDAERAEAKARAHDVPAWGDVGTILAIPEAEIIVNLTVPAAHSAVATAALRAGKHVYGEKPLVLDPGEGEKLLAEAASRGLLVGNAPDTFLGAGLQSAKRALASGLIGTPIAANAVMQSPGPEPWHPNPEFFYQPGAGPVFDMGPYYLTTLVAMLGPVSKVVATARQARTTRVIGSGPKLGTSFGVEVPTHVMALLDFTGGASASATFSFDSPASVTMIQIIGTEGMLSLPDPNTFVGPLKVRATGDSEWRELPISGTTTGRGLGVVDMARALRGGPPHRASGTLALHVLEAMTALIESAGLGGFRHLSTTTAEPEPLPAGWDPHAATLA</sequence>
<evidence type="ECO:0000259" key="3">
    <source>
        <dbReference type="Pfam" id="PF01408"/>
    </source>
</evidence>
<dbReference type="InterPro" id="IPR050463">
    <property type="entry name" value="Gfo/Idh/MocA_oxidrdct_glycsds"/>
</dbReference>
<name>A0ABV9ECW6_9ACTN</name>
<feature type="domain" description="Gfo/Idh/MocA-like oxidoreductase N-terminal" evidence="3">
    <location>
        <begin position="7"/>
        <end position="120"/>
    </location>
</feature>
<evidence type="ECO:0000313" key="6">
    <source>
        <dbReference type="Proteomes" id="UP001595891"/>
    </source>
</evidence>
<comment type="caution">
    <text evidence="5">The sequence shown here is derived from an EMBL/GenBank/DDBJ whole genome shotgun (WGS) entry which is preliminary data.</text>
</comment>
<organism evidence="5 6">
    <name type="scientific">Sphaerisporangium corydalis</name>
    <dbReference type="NCBI Taxonomy" id="1441875"/>
    <lineage>
        <taxon>Bacteria</taxon>
        <taxon>Bacillati</taxon>
        <taxon>Actinomycetota</taxon>
        <taxon>Actinomycetes</taxon>
        <taxon>Streptosporangiales</taxon>
        <taxon>Streptosporangiaceae</taxon>
        <taxon>Sphaerisporangium</taxon>
    </lineage>
</organism>
<dbReference type="Gene3D" id="3.40.50.720">
    <property type="entry name" value="NAD(P)-binding Rossmann-like Domain"/>
    <property type="match status" value="1"/>
</dbReference>
<dbReference type="Gene3D" id="3.30.360.10">
    <property type="entry name" value="Dihydrodipicolinate Reductase, domain 2"/>
    <property type="match status" value="1"/>
</dbReference>
<protein>
    <submittedName>
        <fullName evidence="5">Gfo/Idh/MocA family protein</fullName>
    </submittedName>
</protein>
<dbReference type="Proteomes" id="UP001595891">
    <property type="component" value="Unassembled WGS sequence"/>
</dbReference>
<reference evidence="6" key="1">
    <citation type="journal article" date="2019" name="Int. J. Syst. Evol. Microbiol.">
        <title>The Global Catalogue of Microorganisms (GCM) 10K type strain sequencing project: providing services to taxonomists for standard genome sequencing and annotation.</title>
        <authorList>
            <consortium name="The Broad Institute Genomics Platform"/>
            <consortium name="The Broad Institute Genome Sequencing Center for Infectious Disease"/>
            <person name="Wu L."/>
            <person name="Ma J."/>
        </authorList>
    </citation>
    <scope>NUCLEOTIDE SEQUENCE [LARGE SCALE GENOMIC DNA]</scope>
    <source>
        <strain evidence="6">CCUG 49560</strain>
    </source>
</reference>
<dbReference type="InterPro" id="IPR000683">
    <property type="entry name" value="Gfo/Idh/MocA-like_OxRdtase_N"/>
</dbReference>
<keyword evidence="1" id="KW-0560">Oxidoreductase</keyword>
<feature type="region of interest" description="Disordered" evidence="2">
    <location>
        <begin position="345"/>
        <end position="367"/>
    </location>
</feature>
<dbReference type="RefSeq" id="WP_262843676.1">
    <property type="nucleotide sequence ID" value="NZ_JANZYP010000020.1"/>
</dbReference>
<dbReference type="InterPro" id="IPR055170">
    <property type="entry name" value="GFO_IDH_MocA-like_dom"/>
</dbReference>
<proteinExistence type="predicted"/>
<gene>
    <name evidence="5" type="ORF">ACFO8L_09645</name>
</gene>
<dbReference type="PANTHER" id="PTHR43818:SF11">
    <property type="entry name" value="BCDNA.GH03377"/>
    <property type="match status" value="1"/>
</dbReference>
<keyword evidence="6" id="KW-1185">Reference proteome</keyword>
<feature type="domain" description="GFO/IDH/MocA-like oxidoreductase" evidence="4">
    <location>
        <begin position="133"/>
        <end position="265"/>
    </location>
</feature>
<dbReference type="SUPFAM" id="SSF55347">
    <property type="entry name" value="Glyceraldehyde-3-phosphate dehydrogenase-like, C-terminal domain"/>
    <property type="match status" value="1"/>
</dbReference>